<evidence type="ECO:0000256" key="1">
    <source>
        <dbReference type="SAM" id="Phobius"/>
    </source>
</evidence>
<reference evidence="4" key="1">
    <citation type="journal article" date="2018" name="Genome Biol.">
        <title>SKESA: strategic k-mer extension for scrupulous assemblies.</title>
        <authorList>
            <person name="Souvorov A."/>
            <person name="Agarwala R."/>
            <person name="Lipman D.J."/>
        </authorList>
    </citation>
    <scope>NUCLEOTIDE SEQUENCE</scope>
    <source>
        <strain evidence="4">MA.CK_98/00004400</strain>
        <strain evidence="3">MA.CK_99/00000642</strain>
    </source>
</reference>
<proteinExistence type="predicted"/>
<gene>
    <name evidence="3" type="ORF">G8M63_002571</name>
    <name evidence="4" type="ORF">G9F17_002856</name>
</gene>
<name>A0A750G751_SALER</name>
<feature type="transmembrane region" description="Helical" evidence="1">
    <location>
        <begin position="30"/>
        <end position="51"/>
    </location>
</feature>
<keyword evidence="1" id="KW-0472">Membrane</keyword>
<protein>
    <submittedName>
        <fullName evidence="4">VWA domain-containing protein</fullName>
    </submittedName>
</protein>
<dbReference type="Gene3D" id="3.40.50.410">
    <property type="entry name" value="von Willebrand factor, type A domain"/>
    <property type="match status" value="2"/>
</dbReference>
<dbReference type="EMBL" id="DAAVFB010000005">
    <property type="protein sequence ID" value="HAF4391205.1"/>
    <property type="molecule type" value="Genomic_DNA"/>
</dbReference>
<reference evidence="4" key="2">
    <citation type="submission" date="2020-02" db="EMBL/GenBank/DDBJ databases">
        <authorList>
            <consortium name="NCBI Pathogen Detection Project"/>
        </authorList>
    </citation>
    <scope>NUCLEOTIDE SEQUENCE</scope>
    <source>
        <strain evidence="4">MA.CK_98/00004400</strain>
        <strain evidence="3">MA.CK_99/00000642</strain>
    </source>
</reference>
<organism evidence="4">
    <name type="scientific">Salmonella enterica</name>
    <name type="common">Salmonella choleraesuis</name>
    <dbReference type="NCBI Taxonomy" id="28901"/>
    <lineage>
        <taxon>Bacteria</taxon>
        <taxon>Pseudomonadati</taxon>
        <taxon>Pseudomonadota</taxon>
        <taxon>Gammaproteobacteria</taxon>
        <taxon>Enterobacterales</taxon>
        <taxon>Enterobacteriaceae</taxon>
        <taxon>Salmonella</taxon>
    </lineage>
</organism>
<evidence type="ECO:0000313" key="4">
    <source>
        <dbReference type="EMBL" id="HAF6182493.1"/>
    </source>
</evidence>
<evidence type="ECO:0000259" key="2">
    <source>
        <dbReference type="PROSITE" id="PS50234"/>
    </source>
</evidence>
<dbReference type="InterPro" id="IPR002035">
    <property type="entry name" value="VWF_A"/>
</dbReference>
<feature type="domain" description="VWFA" evidence="2">
    <location>
        <begin position="362"/>
        <end position="569"/>
    </location>
</feature>
<keyword evidence="1" id="KW-1133">Transmembrane helix</keyword>
<dbReference type="AlphaFoldDB" id="A0A750G751"/>
<dbReference type="PROSITE" id="PS50234">
    <property type="entry name" value="VWFA"/>
    <property type="match status" value="1"/>
</dbReference>
<accession>A0A750G751</accession>
<dbReference type="InterPro" id="IPR036465">
    <property type="entry name" value="vWFA_dom_sf"/>
</dbReference>
<dbReference type="EMBL" id="DAAVQE010000004">
    <property type="protein sequence ID" value="HAF6182493.1"/>
    <property type="molecule type" value="Genomic_DNA"/>
</dbReference>
<sequence>MRSFRADVRGEYIMYNLSFFKFSYIQNNRAAVSVMFAIVLPILIASFSIGIDGARFLIKRAKLSDALSQGSLAVALTGNDNSLDTDITRNEQLLKSYIDYYLPSDKIKPGSLKVTLRKKYDPDDPSRVVSLDYIADAAILSNPIFESLEHGLPGFGKDVQISSDGSNGIVRKTIDESSVESDIVFAVDFSGSMLDPSSEPSMNRLQLLQKIITDLSKDVIKSDSNTKIGIVPFDLGIPVSLSGKNPLGGARIGCSLPYKFNYQYDLDFNFWSYKYPGNPYDDVNDAIKSTNRMLYSYYRTNLGLSIDQLVNSGVCISIKDEPLYSCERNGLNLAMAANTAKFKSDYNIISQVGGKAGHSSIASNITIDYSGSLNKKILFSDTYKSFEVPFGADYAISNVFQGMCTSGFNITPHANYYDDYPAIISSLQQNAHVINLTSSQLQLQKFNKMVVHLGAGTDTTAGLLAAAKVIRSGTNPQKIIIVITDGEDSGELVTVSNRFHTQFQVCKKIVDGLEELSTNTKSVKIYYISLSAKDNNEKRLAFWRDNCVGSDGAFTATDYNSLKNVISSILQKGGLHFINK</sequence>
<dbReference type="SUPFAM" id="SSF53300">
    <property type="entry name" value="vWA-like"/>
    <property type="match status" value="1"/>
</dbReference>
<comment type="caution">
    <text evidence="4">The sequence shown here is derived from an EMBL/GenBank/DDBJ whole genome shotgun (WGS) entry which is preliminary data.</text>
</comment>
<keyword evidence="1" id="KW-0812">Transmembrane</keyword>
<evidence type="ECO:0000313" key="3">
    <source>
        <dbReference type="EMBL" id="HAF4391205.1"/>
    </source>
</evidence>